<keyword evidence="2" id="KW-1133">Transmembrane helix</keyword>
<evidence type="ECO:0000256" key="2">
    <source>
        <dbReference type="SAM" id="Phobius"/>
    </source>
</evidence>
<dbReference type="EMBL" id="KB445797">
    <property type="protein sequence ID" value="EMD36953.1"/>
    <property type="molecule type" value="Genomic_DNA"/>
</dbReference>
<evidence type="ECO:0000256" key="1">
    <source>
        <dbReference type="SAM" id="MobiDB-lite"/>
    </source>
</evidence>
<proteinExistence type="predicted"/>
<evidence type="ECO:0000313" key="3">
    <source>
        <dbReference type="EMBL" id="EMD36953.1"/>
    </source>
</evidence>
<feature type="region of interest" description="Disordered" evidence="1">
    <location>
        <begin position="262"/>
        <end position="325"/>
    </location>
</feature>
<keyword evidence="2" id="KW-0812">Transmembrane</keyword>
<protein>
    <submittedName>
        <fullName evidence="3">Uncharacterized protein</fullName>
    </submittedName>
</protein>
<accession>M2QIW5</accession>
<sequence length="325" mass="35237">MSTRAPPVRVSDGPPAYTMVSRVYRSSLRPVVAVMGIISAVWLLLWYINAFRVLNYDKEHGEPKLVPFAIVLGVIYTFGCAVEVGGVAAAATQNMTMARLYAVLSVVSSLAVIGAGLMRVIIHFMLKNDLISECTTLLQNGTVEFVFGFWGPVVEKNVSPQDAENVCKNGWDHDSFTEIIELIIEIVLSLFFIAIAYAYYQQLLDPTSAANALRQPRGGVPSPGSDYAPYPDLDDDPEHGSSYPAHYNPPYLAYNAPVVPPPRYAPPPGPPPPNAYTSGEDVKGYGIGMGDDAKDVKDAEHRPPVSDPFADFEGMPEPHTGAGLH</sequence>
<feature type="transmembrane region" description="Helical" evidence="2">
    <location>
        <begin position="179"/>
        <end position="200"/>
    </location>
</feature>
<feature type="transmembrane region" description="Helical" evidence="2">
    <location>
        <begin position="100"/>
        <end position="122"/>
    </location>
</feature>
<keyword evidence="2" id="KW-0472">Membrane</keyword>
<name>M2QIW5_CERS8</name>
<feature type="compositionally biased region" description="Basic and acidic residues" evidence="1">
    <location>
        <begin position="291"/>
        <end position="304"/>
    </location>
</feature>
<organism evidence="3 4">
    <name type="scientific">Ceriporiopsis subvermispora (strain B)</name>
    <name type="common">White-rot fungus</name>
    <name type="synonym">Gelatoporia subvermispora</name>
    <dbReference type="NCBI Taxonomy" id="914234"/>
    <lineage>
        <taxon>Eukaryota</taxon>
        <taxon>Fungi</taxon>
        <taxon>Dikarya</taxon>
        <taxon>Basidiomycota</taxon>
        <taxon>Agaricomycotina</taxon>
        <taxon>Agaricomycetes</taxon>
        <taxon>Polyporales</taxon>
        <taxon>Gelatoporiaceae</taxon>
        <taxon>Gelatoporia</taxon>
    </lineage>
</organism>
<keyword evidence="4" id="KW-1185">Reference proteome</keyword>
<feature type="transmembrane region" description="Helical" evidence="2">
    <location>
        <begin position="68"/>
        <end position="88"/>
    </location>
</feature>
<evidence type="ECO:0000313" key="4">
    <source>
        <dbReference type="Proteomes" id="UP000016930"/>
    </source>
</evidence>
<gene>
    <name evidence="3" type="ORF">CERSUDRAFT_114865</name>
</gene>
<reference evidence="3 4" key="1">
    <citation type="journal article" date="2012" name="Proc. Natl. Acad. Sci. U.S.A.">
        <title>Comparative genomics of Ceriporiopsis subvermispora and Phanerochaete chrysosporium provide insight into selective ligninolysis.</title>
        <authorList>
            <person name="Fernandez-Fueyo E."/>
            <person name="Ruiz-Duenas F.J."/>
            <person name="Ferreira P."/>
            <person name="Floudas D."/>
            <person name="Hibbett D.S."/>
            <person name="Canessa P."/>
            <person name="Larrondo L.F."/>
            <person name="James T.Y."/>
            <person name="Seelenfreund D."/>
            <person name="Lobos S."/>
            <person name="Polanco R."/>
            <person name="Tello M."/>
            <person name="Honda Y."/>
            <person name="Watanabe T."/>
            <person name="Watanabe T."/>
            <person name="Ryu J.S."/>
            <person name="Kubicek C.P."/>
            <person name="Schmoll M."/>
            <person name="Gaskell J."/>
            <person name="Hammel K.E."/>
            <person name="St John F.J."/>
            <person name="Vanden Wymelenberg A."/>
            <person name="Sabat G."/>
            <person name="Splinter BonDurant S."/>
            <person name="Syed K."/>
            <person name="Yadav J.S."/>
            <person name="Doddapaneni H."/>
            <person name="Subramanian V."/>
            <person name="Lavin J.L."/>
            <person name="Oguiza J.A."/>
            <person name="Perez G."/>
            <person name="Pisabarro A.G."/>
            <person name="Ramirez L."/>
            <person name="Santoyo F."/>
            <person name="Master E."/>
            <person name="Coutinho P.M."/>
            <person name="Henrissat B."/>
            <person name="Lombard V."/>
            <person name="Magnuson J.K."/>
            <person name="Kuees U."/>
            <person name="Hori C."/>
            <person name="Igarashi K."/>
            <person name="Samejima M."/>
            <person name="Held B.W."/>
            <person name="Barry K.W."/>
            <person name="LaButti K.M."/>
            <person name="Lapidus A."/>
            <person name="Lindquist E.A."/>
            <person name="Lucas S.M."/>
            <person name="Riley R."/>
            <person name="Salamov A.A."/>
            <person name="Hoffmeister D."/>
            <person name="Schwenk D."/>
            <person name="Hadar Y."/>
            <person name="Yarden O."/>
            <person name="de Vries R.P."/>
            <person name="Wiebenga A."/>
            <person name="Stenlid J."/>
            <person name="Eastwood D."/>
            <person name="Grigoriev I.V."/>
            <person name="Berka R.M."/>
            <person name="Blanchette R.A."/>
            <person name="Kersten P."/>
            <person name="Martinez A.T."/>
            <person name="Vicuna R."/>
            <person name="Cullen D."/>
        </authorList>
    </citation>
    <scope>NUCLEOTIDE SEQUENCE [LARGE SCALE GENOMIC DNA]</scope>
    <source>
        <strain evidence="3 4">B</strain>
    </source>
</reference>
<feature type="transmembrane region" description="Helical" evidence="2">
    <location>
        <begin position="28"/>
        <end position="48"/>
    </location>
</feature>
<dbReference type="OrthoDB" id="3352285at2759"/>
<dbReference type="Proteomes" id="UP000016930">
    <property type="component" value="Unassembled WGS sequence"/>
</dbReference>
<feature type="region of interest" description="Disordered" evidence="1">
    <location>
        <begin position="214"/>
        <end position="246"/>
    </location>
</feature>
<dbReference type="AlphaFoldDB" id="M2QIW5"/>
<feature type="compositionally biased region" description="Pro residues" evidence="1">
    <location>
        <begin position="262"/>
        <end position="274"/>
    </location>
</feature>
<dbReference type="HOGENOM" id="CLU_063096_0_0_1"/>